<keyword evidence="3" id="KW-1185">Reference proteome</keyword>
<accession>A0ABP1QX83</accession>
<dbReference type="Gene3D" id="1.10.533.10">
    <property type="entry name" value="Death Domain, Fas"/>
    <property type="match status" value="1"/>
</dbReference>
<organism evidence="2 3">
    <name type="scientific">Orchesella dallaii</name>
    <dbReference type="NCBI Taxonomy" id="48710"/>
    <lineage>
        <taxon>Eukaryota</taxon>
        <taxon>Metazoa</taxon>
        <taxon>Ecdysozoa</taxon>
        <taxon>Arthropoda</taxon>
        <taxon>Hexapoda</taxon>
        <taxon>Collembola</taxon>
        <taxon>Entomobryomorpha</taxon>
        <taxon>Entomobryoidea</taxon>
        <taxon>Orchesellidae</taxon>
        <taxon>Orchesellinae</taxon>
        <taxon>Orchesella</taxon>
    </lineage>
</organism>
<protein>
    <recommendedName>
        <fullName evidence="4">CARD domain-containing protein</fullName>
    </recommendedName>
</protein>
<evidence type="ECO:0000256" key="1">
    <source>
        <dbReference type="SAM" id="MobiDB-lite"/>
    </source>
</evidence>
<evidence type="ECO:0008006" key="4">
    <source>
        <dbReference type="Google" id="ProtNLM"/>
    </source>
</evidence>
<proteinExistence type="predicted"/>
<evidence type="ECO:0000313" key="3">
    <source>
        <dbReference type="Proteomes" id="UP001642540"/>
    </source>
</evidence>
<feature type="compositionally biased region" description="Polar residues" evidence="1">
    <location>
        <begin position="329"/>
        <end position="348"/>
    </location>
</feature>
<feature type="region of interest" description="Disordered" evidence="1">
    <location>
        <begin position="327"/>
        <end position="358"/>
    </location>
</feature>
<evidence type="ECO:0000313" key="2">
    <source>
        <dbReference type="EMBL" id="CAL8114064.1"/>
    </source>
</evidence>
<gene>
    <name evidence="2" type="ORF">ODALV1_LOCUS16297</name>
</gene>
<dbReference type="InterPro" id="IPR011029">
    <property type="entry name" value="DEATH-like_dom_sf"/>
</dbReference>
<comment type="caution">
    <text evidence="2">The sequence shown here is derived from an EMBL/GenBank/DDBJ whole genome shotgun (WGS) entry which is preliminary data.</text>
</comment>
<sequence>MDIQKAQRLSRYLGVVSDMVEYKDISNSLVNSGMLTKDENQTLLRKLGSEGNSLVMQELLTIVNLRRGGFDNLLIILRETDYVWVAEQLDPGKTLTDSMCEFKPNEKRNAIVKSLMTSVQKITRKSEPTFSTNFDDKSSIFTSYRESCPIDIPINPSFYMDGGRNNEDYKMDACSQNELLSPEINADAETENEQATGTNTLLTKLQLSADSTKQAIIYNVVPDQVRNSTEYFSALAKRVNVPSPMVKNLKVIRIGKIAKAKAKKPGVKLKFNSECARNKFVYNLKAFISNLEPTDELYNSVGQLEVTVPDNKKRLISKKFLKIGKTTKRASPTTELNNPSKKSSSQHWYQKPFKSWRK</sequence>
<dbReference type="EMBL" id="CAXLJM020000049">
    <property type="protein sequence ID" value="CAL8114064.1"/>
    <property type="molecule type" value="Genomic_DNA"/>
</dbReference>
<dbReference type="Proteomes" id="UP001642540">
    <property type="component" value="Unassembled WGS sequence"/>
</dbReference>
<name>A0ABP1QX83_9HEXA</name>
<reference evidence="2 3" key="1">
    <citation type="submission" date="2024-08" db="EMBL/GenBank/DDBJ databases">
        <authorList>
            <person name="Cucini C."/>
            <person name="Frati F."/>
        </authorList>
    </citation>
    <scope>NUCLEOTIDE SEQUENCE [LARGE SCALE GENOMIC DNA]</scope>
</reference>